<protein>
    <submittedName>
        <fullName evidence="2">Uncharacterized protein</fullName>
    </submittedName>
</protein>
<keyword evidence="3" id="KW-1185">Reference proteome</keyword>
<gene>
    <name evidence="2" type="ORF">V6N11_050673</name>
</gene>
<feature type="compositionally biased region" description="Polar residues" evidence="1">
    <location>
        <begin position="1"/>
        <end position="10"/>
    </location>
</feature>
<proteinExistence type="predicted"/>
<evidence type="ECO:0000313" key="2">
    <source>
        <dbReference type="EMBL" id="KAK9034512.1"/>
    </source>
</evidence>
<name>A0ABR2TAJ9_9ROSI</name>
<dbReference type="Proteomes" id="UP001396334">
    <property type="component" value="Unassembled WGS sequence"/>
</dbReference>
<evidence type="ECO:0000256" key="1">
    <source>
        <dbReference type="SAM" id="MobiDB-lite"/>
    </source>
</evidence>
<evidence type="ECO:0000313" key="3">
    <source>
        <dbReference type="Proteomes" id="UP001396334"/>
    </source>
</evidence>
<accession>A0ABR2TAJ9</accession>
<sequence>MQADLSSTGRTRPPRGGEVDPTAPFHASISALLPQLKPFTLRRDQATSRWQGPPSTVEVGLLLKFFWNQPLYANIYFQLAYWANFAGFSAWLTKLDMAFPTAVHAKTINLR</sequence>
<dbReference type="EMBL" id="JBBPBN010000007">
    <property type="protein sequence ID" value="KAK9034512.1"/>
    <property type="molecule type" value="Genomic_DNA"/>
</dbReference>
<comment type="caution">
    <text evidence="2">The sequence shown here is derived from an EMBL/GenBank/DDBJ whole genome shotgun (WGS) entry which is preliminary data.</text>
</comment>
<organism evidence="2 3">
    <name type="scientific">Hibiscus sabdariffa</name>
    <name type="common">roselle</name>
    <dbReference type="NCBI Taxonomy" id="183260"/>
    <lineage>
        <taxon>Eukaryota</taxon>
        <taxon>Viridiplantae</taxon>
        <taxon>Streptophyta</taxon>
        <taxon>Embryophyta</taxon>
        <taxon>Tracheophyta</taxon>
        <taxon>Spermatophyta</taxon>
        <taxon>Magnoliopsida</taxon>
        <taxon>eudicotyledons</taxon>
        <taxon>Gunneridae</taxon>
        <taxon>Pentapetalae</taxon>
        <taxon>rosids</taxon>
        <taxon>malvids</taxon>
        <taxon>Malvales</taxon>
        <taxon>Malvaceae</taxon>
        <taxon>Malvoideae</taxon>
        <taxon>Hibiscus</taxon>
    </lineage>
</organism>
<reference evidence="2 3" key="1">
    <citation type="journal article" date="2024" name="G3 (Bethesda)">
        <title>Genome assembly of Hibiscus sabdariffa L. provides insights into metabolisms of medicinal natural products.</title>
        <authorList>
            <person name="Kim T."/>
        </authorList>
    </citation>
    <scope>NUCLEOTIDE SEQUENCE [LARGE SCALE GENOMIC DNA]</scope>
    <source>
        <strain evidence="2">TK-2024</strain>
        <tissue evidence="2">Old leaves</tissue>
    </source>
</reference>
<feature type="region of interest" description="Disordered" evidence="1">
    <location>
        <begin position="1"/>
        <end position="23"/>
    </location>
</feature>